<dbReference type="CDD" id="cd00657">
    <property type="entry name" value="Ferritin_like"/>
    <property type="match status" value="1"/>
</dbReference>
<dbReference type="PROSITE" id="PS51257">
    <property type="entry name" value="PROKAR_LIPOPROTEIN"/>
    <property type="match status" value="1"/>
</dbReference>
<gene>
    <name evidence="2" type="ORF">ABOD76_20115</name>
</gene>
<organism evidence="2">
    <name type="scientific">Deinococcus sonorensis KR-87</name>
    <dbReference type="NCBI Taxonomy" id="694439"/>
    <lineage>
        <taxon>Bacteria</taxon>
        <taxon>Thermotogati</taxon>
        <taxon>Deinococcota</taxon>
        <taxon>Deinococci</taxon>
        <taxon>Deinococcales</taxon>
        <taxon>Deinococcaceae</taxon>
        <taxon>Deinococcus</taxon>
    </lineage>
</organism>
<dbReference type="SUPFAM" id="SSF47240">
    <property type="entry name" value="Ferritin-like"/>
    <property type="match status" value="1"/>
</dbReference>
<dbReference type="RefSeq" id="WP_350243741.1">
    <property type="nucleotide sequence ID" value="NZ_CP158299.1"/>
</dbReference>
<dbReference type="EMBL" id="CP158299">
    <property type="protein sequence ID" value="XBV85700.1"/>
    <property type="molecule type" value="Genomic_DNA"/>
</dbReference>
<feature type="signal peptide" evidence="1">
    <location>
        <begin position="1"/>
        <end position="37"/>
    </location>
</feature>
<dbReference type="InterPro" id="IPR006311">
    <property type="entry name" value="TAT_signal"/>
</dbReference>
<dbReference type="Pfam" id="PF13668">
    <property type="entry name" value="Ferritin_2"/>
    <property type="match status" value="1"/>
</dbReference>
<dbReference type="InterPro" id="IPR052965">
    <property type="entry name" value="Pigment-catalase-like"/>
</dbReference>
<proteinExistence type="predicted"/>
<dbReference type="PANTHER" id="PTHR31694:SF26">
    <property type="entry name" value="OS05G0151100 PROTEIN"/>
    <property type="match status" value="1"/>
</dbReference>
<accession>A0AAU7UBF8</accession>
<protein>
    <submittedName>
        <fullName evidence="2">Ferritin-like domain-containing protein</fullName>
    </submittedName>
</protein>
<feature type="chain" id="PRO_5043750543" evidence="1">
    <location>
        <begin position="38"/>
        <end position="316"/>
    </location>
</feature>
<reference evidence="2" key="1">
    <citation type="submission" date="2024-06" db="EMBL/GenBank/DDBJ databases">
        <title>Draft Genome Sequence of Deinococcus sonorensis Type Strain KR-87, a Biofilm Producing Representative of the Genus Deinococcus.</title>
        <authorList>
            <person name="Boren L.S."/>
            <person name="Grosso R.A."/>
            <person name="Hugenberg-Cox A.N."/>
            <person name="Hill J.T.E."/>
            <person name="Albert C.M."/>
            <person name="Tuohy J.M."/>
        </authorList>
    </citation>
    <scope>NUCLEOTIDE SEQUENCE</scope>
    <source>
        <strain evidence="2">KR-87</strain>
    </source>
</reference>
<evidence type="ECO:0000313" key="2">
    <source>
        <dbReference type="EMBL" id="XBV85700.1"/>
    </source>
</evidence>
<keyword evidence="1" id="KW-0732">Signal</keyword>
<evidence type="ECO:0000256" key="1">
    <source>
        <dbReference type="SAM" id="SignalP"/>
    </source>
</evidence>
<dbReference type="PROSITE" id="PS51318">
    <property type="entry name" value="TAT"/>
    <property type="match status" value="1"/>
</dbReference>
<dbReference type="AlphaFoldDB" id="A0AAU7UBF8"/>
<dbReference type="PANTHER" id="PTHR31694">
    <property type="entry name" value="DESICCATION-LIKE PROTEIN"/>
    <property type="match status" value="1"/>
</dbReference>
<name>A0AAU7UBF8_9DEIO</name>
<sequence>MSQNDKSIKQPGRRQFLSTAGLVGAGAVLASCAPVVAQVPPKQNIDVDVLNFALNLEYLEAAFYLAAVGRIGELPGGTAAVGLPSGFDGKTAIKFADPAVAAYANEIAQDELNHVNFLRAALGASAVARPVLDIGPAFAAAANAAAYNAKLITSPTTLTPAFNPYLNDLFFLHGAFIFEDVGVTAYKGAARLITNPDYLEAAAGILAVEAYHAGEIRTLLYGQKDVKTPYGVTVAQLIQAISDLRDAVDGSTDDDQGIVGGTGNPDFVAGGSANIVAADKNSIAYSRTTDQVLNIVYLGGKGKGGFYPNGLNGNIK</sequence>
<dbReference type="KEGG" id="dsc:ABOD76_20115"/>
<dbReference type="InterPro" id="IPR009078">
    <property type="entry name" value="Ferritin-like_SF"/>
</dbReference>